<evidence type="ECO:0000256" key="8">
    <source>
        <dbReference type="ARBA" id="ARBA00023154"/>
    </source>
</evidence>
<dbReference type="PANTHER" id="PTHR12128:SF66">
    <property type="entry name" value="4-HYDROXY-2-OXOGLUTARATE ALDOLASE, MITOCHONDRIAL"/>
    <property type="match status" value="1"/>
</dbReference>
<evidence type="ECO:0000256" key="4">
    <source>
        <dbReference type="ARBA" id="ARBA00012086"/>
    </source>
</evidence>
<protein>
    <recommendedName>
        <fullName evidence="4 12">4-hydroxy-tetrahydrodipicolinate synthase</fullName>
        <shortName evidence="12">HTPA synthase</shortName>
        <ecNumber evidence="4 12">4.3.3.7</ecNumber>
    </recommendedName>
</protein>
<dbReference type="SUPFAM" id="SSF51569">
    <property type="entry name" value="Aldolase"/>
    <property type="match status" value="1"/>
</dbReference>
<dbReference type="Gene3D" id="3.20.20.70">
    <property type="entry name" value="Aldolase class I"/>
    <property type="match status" value="1"/>
</dbReference>
<evidence type="ECO:0000256" key="6">
    <source>
        <dbReference type="ARBA" id="ARBA00022605"/>
    </source>
</evidence>
<evidence type="ECO:0000313" key="16">
    <source>
        <dbReference type="EMBL" id="EFQ03379.1"/>
    </source>
</evidence>
<feature type="active site" description="Proton donor/acceptor" evidence="12 14">
    <location>
        <position position="135"/>
    </location>
</feature>
<dbReference type="eggNOG" id="COG0329">
    <property type="taxonomic scope" value="Bacteria"/>
</dbReference>
<dbReference type="RefSeq" id="WP_006943214.1">
    <property type="nucleotide sequence ID" value="NZ_GL538212.1"/>
</dbReference>
<keyword evidence="10 12" id="KW-0704">Schiff base</keyword>
<dbReference type="InterPro" id="IPR020624">
    <property type="entry name" value="Schiff_base-form_aldolases_CS"/>
</dbReference>
<dbReference type="STRING" id="706434.HMPREF9429_01807"/>
<evidence type="ECO:0000256" key="5">
    <source>
        <dbReference type="ARBA" id="ARBA00022490"/>
    </source>
</evidence>
<comment type="function">
    <text evidence="1 12">Catalyzes the condensation of (S)-aspartate-beta-semialdehyde [(S)-ASA] and pyruvate to 4-hydroxy-tetrahydrodipicolinate (HTPA).</text>
</comment>
<name>E2ZEA5_9FIRM</name>
<feature type="binding site" evidence="12 15">
    <location>
        <position position="47"/>
    </location>
    <ligand>
        <name>pyruvate</name>
        <dbReference type="ChEBI" id="CHEBI:15361"/>
    </ligand>
</feature>
<proteinExistence type="inferred from homology"/>
<dbReference type="CDD" id="cd00950">
    <property type="entry name" value="DHDPS"/>
    <property type="match status" value="1"/>
</dbReference>
<sequence>MLKFGNVITAMVTPFYENGNIDFDEFDSLARYLLENGSDGLLVAGTTGEGATLTEEERLRLFRFAADEYGDRTMIMANVGSNNTAATVEFAKKAEKTGVDCLLVIVPYYNKPNQDGCYAHFAAVAKAVSLPVIIYNVPGRTGGKILPETVVRLAADFPNIVGIKEASGDLVAATKIARDTKDDFRVYSGEDALTLPITAVGGTGVISVASHIIGKEMNAIVQCCKNGDMEAAASINQKYLDVMTGIFTTVNPIPVKECCQMLKITSNCVFRLPMVNASDEVKNFLDSMMKKAGLYDRK</sequence>
<organism evidence="16 17">
    <name type="scientific">Megasphaera micronuciformis F0359</name>
    <dbReference type="NCBI Taxonomy" id="706434"/>
    <lineage>
        <taxon>Bacteria</taxon>
        <taxon>Bacillati</taxon>
        <taxon>Bacillota</taxon>
        <taxon>Negativicutes</taxon>
        <taxon>Veillonellales</taxon>
        <taxon>Veillonellaceae</taxon>
        <taxon>Megasphaera</taxon>
    </lineage>
</organism>
<dbReference type="UniPathway" id="UPA00034">
    <property type="reaction ID" value="UER00017"/>
</dbReference>
<dbReference type="OrthoDB" id="9782828at2"/>
<accession>E2ZEA5</accession>
<comment type="catalytic activity">
    <reaction evidence="11 12">
        <text>L-aspartate 4-semialdehyde + pyruvate = (2S,4S)-4-hydroxy-2,3,4,5-tetrahydrodipicolinate + H2O + H(+)</text>
        <dbReference type="Rhea" id="RHEA:34171"/>
        <dbReference type="ChEBI" id="CHEBI:15361"/>
        <dbReference type="ChEBI" id="CHEBI:15377"/>
        <dbReference type="ChEBI" id="CHEBI:15378"/>
        <dbReference type="ChEBI" id="CHEBI:67139"/>
        <dbReference type="ChEBI" id="CHEBI:537519"/>
        <dbReference type="EC" id="4.3.3.7"/>
    </reaction>
</comment>
<dbReference type="PIRSF" id="PIRSF001365">
    <property type="entry name" value="DHDPS"/>
    <property type="match status" value="1"/>
</dbReference>
<dbReference type="Proteomes" id="UP000003195">
    <property type="component" value="Unassembled WGS sequence"/>
</dbReference>
<reference evidence="16 17" key="1">
    <citation type="submission" date="2010-08" db="EMBL/GenBank/DDBJ databases">
        <authorList>
            <person name="Weinstock G."/>
            <person name="Sodergren E."/>
            <person name="Clifton S."/>
            <person name="Fulton L."/>
            <person name="Fulton B."/>
            <person name="Courtney L."/>
            <person name="Fronick C."/>
            <person name="Harrison M."/>
            <person name="Strong C."/>
            <person name="Farmer C."/>
            <person name="Delahaunty K."/>
            <person name="Markovic C."/>
            <person name="Hall O."/>
            <person name="Minx P."/>
            <person name="Tomlinson C."/>
            <person name="Mitreva M."/>
            <person name="Hou S."/>
            <person name="Chen J."/>
            <person name="Wollam A."/>
            <person name="Pepin K.H."/>
            <person name="Johnson M."/>
            <person name="Bhonagiri V."/>
            <person name="Zhang X."/>
            <person name="Suruliraj S."/>
            <person name="Warren W."/>
            <person name="Chinwalla A."/>
            <person name="Mardis E.R."/>
            <person name="Wilson R.K."/>
        </authorList>
    </citation>
    <scope>NUCLEOTIDE SEQUENCE [LARGE SCALE GENOMIC DNA]</scope>
    <source>
        <strain evidence="16 17">F0359</strain>
    </source>
</reference>
<comment type="pathway">
    <text evidence="2 12">Amino-acid biosynthesis; L-lysine biosynthesis via DAP pathway; (S)-tetrahydrodipicolinate from L-aspartate: step 3/4.</text>
</comment>
<evidence type="ECO:0000256" key="2">
    <source>
        <dbReference type="ARBA" id="ARBA00005120"/>
    </source>
</evidence>
<evidence type="ECO:0000256" key="9">
    <source>
        <dbReference type="ARBA" id="ARBA00023239"/>
    </source>
</evidence>
<dbReference type="PANTHER" id="PTHR12128">
    <property type="entry name" value="DIHYDRODIPICOLINATE SYNTHASE"/>
    <property type="match status" value="1"/>
</dbReference>
<comment type="subunit">
    <text evidence="12">Homotetramer; dimer of dimers.</text>
</comment>
<keyword evidence="8 12" id="KW-0457">Lysine biosynthesis</keyword>
<dbReference type="PROSITE" id="PS00665">
    <property type="entry name" value="DHDPS_1"/>
    <property type="match status" value="1"/>
</dbReference>
<evidence type="ECO:0000256" key="11">
    <source>
        <dbReference type="ARBA" id="ARBA00047836"/>
    </source>
</evidence>
<evidence type="ECO:0000256" key="1">
    <source>
        <dbReference type="ARBA" id="ARBA00003294"/>
    </source>
</evidence>
<feature type="active site" description="Schiff-base intermediate with substrate" evidence="12 14">
    <location>
        <position position="164"/>
    </location>
</feature>
<dbReference type="InterPro" id="IPR005263">
    <property type="entry name" value="DapA"/>
</dbReference>
<keyword evidence="17" id="KW-1185">Reference proteome</keyword>
<evidence type="ECO:0000256" key="7">
    <source>
        <dbReference type="ARBA" id="ARBA00022915"/>
    </source>
</evidence>
<dbReference type="GO" id="GO:0008840">
    <property type="term" value="F:4-hydroxy-tetrahydrodipicolinate synthase activity"/>
    <property type="evidence" value="ECO:0007669"/>
    <property type="project" value="UniProtKB-UniRule"/>
</dbReference>
<evidence type="ECO:0000256" key="14">
    <source>
        <dbReference type="PIRSR" id="PIRSR001365-1"/>
    </source>
</evidence>
<feature type="binding site" evidence="12 15">
    <location>
        <position position="206"/>
    </location>
    <ligand>
        <name>pyruvate</name>
        <dbReference type="ChEBI" id="CHEBI:15361"/>
    </ligand>
</feature>
<keyword evidence="6 12" id="KW-0028">Amino-acid biosynthesis</keyword>
<evidence type="ECO:0000313" key="17">
    <source>
        <dbReference type="Proteomes" id="UP000003195"/>
    </source>
</evidence>
<dbReference type="GO" id="GO:0019877">
    <property type="term" value="P:diaminopimelate biosynthetic process"/>
    <property type="evidence" value="ECO:0007669"/>
    <property type="project" value="UniProtKB-UniRule"/>
</dbReference>
<dbReference type="NCBIfam" id="TIGR00674">
    <property type="entry name" value="dapA"/>
    <property type="match status" value="1"/>
</dbReference>
<dbReference type="GO" id="GO:0005829">
    <property type="term" value="C:cytosol"/>
    <property type="evidence" value="ECO:0007669"/>
    <property type="project" value="TreeGrafter"/>
</dbReference>
<evidence type="ECO:0000256" key="3">
    <source>
        <dbReference type="ARBA" id="ARBA00007592"/>
    </source>
</evidence>
<keyword evidence="7 12" id="KW-0220">Diaminopimelate biosynthesis</keyword>
<dbReference type="HOGENOM" id="CLU_049343_7_1_9"/>
<evidence type="ECO:0000256" key="15">
    <source>
        <dbReference type="PIRSR" id="PIRSR001365-2"/>
    </source>
</evidence>
<evidence type="ECO:0000256" key="10">
    <source>
        <dbReference type="ARBA" id="ARBA00023270"/>
    </source>
</evidence>
<dbReference type="AlphaFoldDB" id="E2ZEA5"/>
<comment type="caution">
    <text evidence="12">Was originally thought to be a dihydrodipicolinate synthase (DHDPS), catalyzing the condensation of (S)-aspartate-beta-semialdehyde [(S)-ASA] and pyruvate to dihydrodipicolinate (DHDP). However, it was shown in E.coli that the product of the enzymatic reaction is not dihydrodipicolinate but in fact (4S)-4-hydroxy-2,3,4,5-tetrahydro-(2S)-dipicolinic acid (HTPA), and that the consecutive dehydration reaction leading to DHDP is not spontaneous but catalyzed by DapB.</text>
</comment>
<dbReference type="InterPro" id="IPR013785">
    <property type="entry name" value="Aldolase_TIM"/>
</dbReference>
<dbReference type="EMBL" id="AECS01000049">
    <property type="protein sequence ID" value="EFQ03379.1"/>
    <property type="molecule type" value="Genomic_DNA"/>
</dbReference>
<evidence type="ECO:0000256" key="12">
    <source>
        <dbReference type="HAMAP-Rule" id="MF_00418"/>
    </source>
</evidence>
<keyword evidence="5 12" id="KW-0963">Cytoplasm</keyword>
<dbReference type="InterPro" id="IPR002220">
    <property type="entry name" value="DapA-like"/>
</dbReference>
<dbReference type="SMART" id="SM01130">
    <property type="entry name" value="DHDPS"/>
    <property type="match status" value="1"/>
</dbReference>
<dbReference type="GO" id="GO:0009089">
    <property type="term" value="P:lysine biosynthetic process via diaminopimelate"/>
    <property type="evidence" value="ECO:0007669"/>
    <property type="project" value="UniProtKB-UniRule"/>
</dbReference>
<keyword evidence="9 12" id="KW-0456">Lyase</keyword>
<feature type="site" description="Part of a proton relay during catalysis" evidence="12">
    <location>
        <position position="109"/>
    </location>
</feature>
<comment type="similarity">
    <text evidence="3 12 13">Belongs to the DapA family.</text>
</comment>
<dbReference type="HAMAP" id="MF_00418">
    <property type="entry name" value="DapA"/>
    <property type="match status" value="1"/>
</dbReference>
<feature type="site" description="Part of a proton relay during catalysis" evidence="12">
    <location>
        <position position="46"/>
    </location>
</feature>
<dbReference type="Pfam" id="PF00701">
    <property type="entry name" value="DHDPS"/>
    <property type="match status" value="1"/>
</dbReference>
<comment type="subcellular location">
    <subcellularLocation>
        <location evidence="12">Cytoplasm</location>
    </subcellularLocation>
</comment>
<dbReference type="EC" id="4.3.3.7" evidence="4 12"/>
<comment type="caution">
    <text evidence="16">The sequence shown here is derived from an EMBL/GenBank/DDBJ whole genome shotgun (WGS) entry which is preliminary data.</text>
</comment>
<dbReference type="PROSITE" id="PS00666">
    <property type="entry name" value="DHDPS_2"/>
    <property type="match status" value="1"/>
</dbReference>
<dbReference type="PRINTS" id="PR00146">
    <property type="entry name" value="DHPICSNTHASE"/>
</dbReference>
<dbReference type="InterPro" id="IPR020625">
    <property type="entry name" value="Schiff_base-form_aldolases_AS"/>
</dbReference>
<evidence type="ECO:0000256" key="13">
    <source>
        <dbReference type="PIRNR" id="PIRNR001365"/>
    </source>
</evidence>
<gene>
    <name evidence="12 16" type="primary">dapA</name>
    <name evidence="16" type="ORF">HMPREF9429_01807</name>
</gene>